<evidence type="ECO:0000256" key="7">
    <source>
        <dbReference type="SAM" id="Phobius"/>
    </source>
</evidence>
<name>A0A3B3SH57_9TELE</name>
<sequence>MGDPGLNYNVVFPQPSGSEKRWKGTEEPVVILLGWAGCRDKHLAKYSSMYNDQGCITFRYTAPLRSVFISESFGYRELNTTAHKLLELLYEYEVENHPIFFHIFSNGGFMLYRYIAELLRDHQQFRTLRVVGVVVDSAPGNRNLRGGLRAIMASVGPSTNVVVLYTLLLLFSCMVFLIRSVLYPVTKFIHKSHYDSMLERPSSWPQLYLYSRADRVIQHQDVERMVKAVQEKGLPVESFDFRSPDHVSLFRDFPEEYANRCLEFLHRCLGDMDSTLQKQHSPVPS</sequence>
<evidence type="ECO:0000313" key="9">
    <source>
        <dbReference type="Proteomes" id="UP000261540"/>
    </source>
</evidence>
<dbReference type="GO" id="GO:0005640">
    <property type="term" value="C:nuclear outer membrane"/>
    <property type="evidence" value="ECO:0007669"/>
    <property type="project" value="UniProtKB-SubCell"/>
</dbReference>
<keyword evidence="5" id="KW-0539">Nucleus</keyword>
<evidence type="ECO:0000256" key="1">
    <source>
        <dbReference type="ARBA" id="ARBA00007387"/>
    </source>
</evidence>
<proteinExistence type="inferred from homology"/>
<dbReference type="Ensembl" id="ENSPKIT00000010512.1">
    <property type="protein sequence ID" value="ENSPKIP00000029713.1"/>
    <property type="gene ID" value="ENSPKIG00000010855.1"/>
</dbReference>
<reference evidence="8" key="2">
    <citation type="submission" date="2025-09" db="UniProtKB">
        <authorList>
            <consortium name="Ensembl"/>
        </authorList>
    </citation>
    <scope>IDENTIFICATION</scope>
</reference>
<reference evidence="8" key="1">
    <citation type="submission" date="2025-08" db="UniProtKB">
        <authorList>
            <consortium name="Ensembl"/>
        </authorList>
    </citation>
    <scope>IDENTIFICATION</scope>
</reference>
<dbReference type="STRING" id="1676925.ENSPKIP00000029713"/>
<accession>A0A3B3SH57</accession>
<dbReference type="PANTHER" id="PTHR12265:SF30">
    <property type="entry name" value="TRANSMEMBRANE PROTEIN 53"/>
    <property type="match status" value="1"/>
</dbReference>
<dbReference type="KEGG" id="pki:111846021"/>
<evidence type="ECO:0000256" key="2">
    <source>
        <dbReference type="ARBA" id="ARBA00022692"/>
    </source>
</evidence>
<dbReference type="OrthoDB" id="77878at2759"/>
<evidence type="ECO:0000256" key="5">
    <source>
        <dbReference type="ARBA" id="ARBA00023242"/>
    </source>
</evidence>
<comment type="subcellular location">
    <subcellularLocation>
        <location evidence="6">Nucleus outer membrane</location>
        <topology evidence="6">Single-pass membrane protein</topology>
    </subcellularLocation>
</comment>
<organism evidence="8 9">
    <name type="scientific">Paramormyrops kingsleyae</name>
    <dbReference type="NCBI Taxonomy" id="1676925"/>
    <lineage>
        <taxon>Eukaryota</taxon>
        <taxon>Metazoa</taxon>
        <taxon>Chordata</taxon>
        <taxon>Craniata</taxon>
        <taxon>Vertebrata</taxon>
        <taxon>Euteleostomi</taxon>
        <taxon>Actinopterygii</taxon>
        <taxon>Neopterygii</taxon>
        <taxon>Teleostei</taxon>
        <taxon>Osteoglossocephala</taxon>
        <taxon>Osteoglossomorpha</taxon>
        <taxon>Osteoglossiformes</taxon>
        <taxon>Mormyridae</taxon>
        <taxon>Paramormyrops</taxon>
    </lineage>
</organism>
<keyword evidence="3 7" id="KW-1133">Transmembrane helix</keyword>
<evidence type="ECO:0000256" key="6">
    <source>
        <dbReference type="ARBA" id="ARBA00034303"/>
    </source>
</evidence>
<dbReference type="SUPFAM" id="SSF53474">
    <property type="entry name" value="alpha/beta-Hydrolases"/>
    <property type="match status" value="1"/>
</dbReference>
<comment type="similarity">
    <text evidence="1">Belongs to the TMEM53 family.</text>
</comment>
<dbReference type="InterPro" id="IPR008547">
    <property type="entry name" value="DUF829_TMEM53"/>
</dbReference>
<feature type="transmembrane region" description="Helical" evidence="7">
    <location>
        <begin position="162"/>
        <end position="182"/>
    </location>
</feature>
<dbReference type="PANTHER" id="PTHR12265">
    <property type="entry name" value="TRANSMEMBRANE PROTEIN 53"/>
    <property type="match status" value="1"/>
</dbReference>
<dbReference type="Pfam" id="PF05705">
    <property type="entry name" value="DUF829"/>
    <property type="match status" value="1"/>
</dbReference>
<keyword evidence="4 7" id="KW-0472">Membrane</keyword>
<keyword evidence="2 7" id="KW-0812">Transmembrane</keyword>
<dbReference type="GeneTree" id="ENSGT00390000000715"/>
<evidence type="ECO:0000256" key="3">
    <source>
        <dbReference type="ARBA" id="ARBA00022989"/>
    </source>
</evidence>
<dbReference type="Proteomes" id="UP000261540">
    <property type="component" value="Unplaced"/>
</dbReference>
<dbReference type="InterPro" id="IPR029058">
    <property type="entry name" value="AB_hydrolase_fold"/>
</dbReference>
<dbReference type="Gene3D" id="3.40.50.1820">
    <property type="entry name" value="alpha/beta hydrolase"/>
    <property type="match status" value="1"/>
</dbReference>
<dbReference type="CTD" id="79639"/>
<protein>
    <submittedName>
        <fullName evidence="8">Transmembrane protein 53</fullName>
    </submittedName>
</protein>
<evidence type="ECO:0000313" key="8">
    <source>
        <dbReference type="Ensembl" id="ENSPKIP00000029713.1"/>
    </source>
</evidence>
<evidence type="ECO:0000256" key="4">
    <source>
        <dbReference type="ARBA" id="ARBA00023136"/>
    </source>
</evidence>
<dbReference type="AlphaFoldDB" id="A0A3B3SH57"/>
<keyword evidence="9" id="KW-1185">Reference proteome</keyword>